<evidence type="ECO:0000259" key="2">
    <source>
        <dbReference type="Pfam" id="PF03109"/>
    </source>
</evidence>
<feature type="compositionally biased region" description="Low complexity" evidence="1">
    <location>
        <begin position="329"/>
        <end position="342"/>
    </location>
</feature>
<feature type="compositionally biased region" description="Low complexity" evidence="1">
    <location>
        <begin position="1097"/>
        <end position="1106"/>
    </location>
</feature>
<feature type="region of interest" description="Disordered" evidence="1">
    <location>
        <begin position="756"/>
        <end position="794"/>
    </location>
</feature>
<feature type="compositionally biased region" description="Low complexity" evidence="1">
    <location>
        <begin position="784"/>
        <end position="794"/>
    </location>
</feature>
<feature type="compositionally biased region" description="Low complexity" evidence="1">
    <location>
        <begin position="1297"/>
        <end position="1318"/>
    </location>
</feature>
<evidence type="ECO:0000313" key="3">
    <source>
        <dbReference type="EMBL" id="KXZ53688.1"/>
    </source>
</evidence>
<dbReference type="InterPro" id="IPR051130">
    <property type="entry name" value="Mito_struct-func_regulator"/>
</dbReference>
<feature type="domain" description="ABC1 atypical kinase-like" evidence="2">
    <location>
        <begin position="545"/>
        <end position="838"/>
    </location>
</feature>
<feature type="region of interest" description="Disordered" evidence="1">
    <location>
        <begin position="1191"/>
        <end position="1210"/>
    </location>
</feature>
<protein>
    <recommendedName>
        <fullName evidence="2">ABC1 atypical kinase-like domain-containing protein</fullName>
    </recommendedName>
</protein>
<reference evidence="4" key="1">
    <citation type="journal article" date="2016" name="Nat. Commun.">
        <title>The Gonium pectorale genome demonstrates co-option of cell cycle regulation during the evolution of multicellularity.</title>
        <authorList>
            <person name="Hanschen E.R."/>
            <person name="Marriage T.N."/>
            <person name="Ferris P.J."/>
            <person name="Hamaji T."/>
            <person name="Toyoda A."/>
            <person name="Fujiyama A."/>
            <person name="Neme R."/>
            <person name="Noguchi H."/>
            <person name="Minakuchi Y."/>
            <person name="Suzuki M."/>
            <person name="Kawai-Toyooka H."/>
            <person name="Smith D.R."/>
            <person name="Sparks H."/>
            <person name="Anderson J."/>
            <person name="Bakaric R."/>
            <person name="Luria V."/>
            <person name="Karger A."/>
            <person name="Kirschner M.W."/>
            <person name="Durand P.M."/>
            <person name="Michod R.E."/>
            <person name="Nozaki H."/>
            <person name="Olson B.J."/>
        </authorList>
    </citation>
    <scope>NUCLEOTIDE SEQUENCE [LARGE SCALE GENOMIC DNA]</scope>
    <source>
        <strain evidence="4">NIES-2863</strain>
    </source>
</reference>
<evidence type="ECO:0000256" key="1">
    <source>
        <dbReference type="SAM" id="MobiDB-lite"/>
    </source>
</evidence>
<dbReference type="OrthoDB" id="427480at2759"/>
<feature type="compositionally biased region" description="Basic residues" evidence="1">
    <location>
        <begin position="79"/>
        <end position="88"/>
    </location>
</feature>
<evidence type="ECO:0000313" key="4">
    <source>
        <dbReference type="Proteomes" id="UP000075714"/>
    </source>
</evidence>
<dbReference type="EMBL" id="LSYV01000007">
    <property type="protein sequence ID" value="KXZ53688.1"/>
    <property type="molecule type" value="Genomic_DNA"/>
</dbReference>
<feature type="region of interest" description="Disordered" evidence="1">
    <location>
        <begin position="319"/>
        <end position="342"/>
    </location>
</feature>
<dbReference type="SUPFAM" id="SSF56112">
    <property type="entry name" value="Protein kinase-like (PK-like)"/>
    <property type="match status" value="1"/>
</dbReference>
<comment type="caution">
    <text evidence="3">The sequence shown here is derived from an EMBL/GenBank/DDBJ whole genome shotgun (WGS) entry which is preliminary data.</text>
</comment>
<feature type="region of interest" description="Disordered" evidence="1">
    <location>
        <begin position="1297"/>
        <end position="1344"/>
    </location>
</feature>
<dbReference type="STRING" id="33097.A0A150GVH4"/>
<keyword evidence="4" id="KW-1185">Reference proteome</keyword>
<feature type="compositionally biased region" description="Low complexity" evidence="1">
    <location>
        <begin position="1026"/>
        <end position="1044"/>
    </location>
</feature>
<dbReference type="Pfam" id="PF03109">
    <property type="entry name" value="ABC1"/>
    <property type="match status" value="1"/>
</dbReference>
<dbReference type="PANTHER" id="PTHR43173">
    <property type="entry name" value="ABC1 FAMILY PROTEIN"/>
    <property type="match status" value="1"/>
</dbReference>
<gene>
    <name evidence="3" type="ORF">GPECTOR_6g605</name>
</gene>
<dbReference type="PANTHER" id="PTHR43173:SF12">
    <property type="entry name" value="PROTEIN KINASE SUPERFAMILY PROTEIN"/>
    <property type="match status" value="1"/>
</dbReference>
<feature type="compositionally biased region" description="Polar residues" evidence="1">
    <location>
        <begin position="20"/>
        <end position="29"/>
    </location>
</feature>
<feature type="region of interest" description="Disordered" evidence="1">
    <location>
        <begin position="57"/>
        <end position="88"/>
    </location>
</feature>
<feature type="region of interest" description="Disordered" evidence="1">
    <location>
        <begin position="1"/>
        <end position="29"/>
    </location>
</feature>
<sequence>MEEARYQSLGIAPQAEPTHQEGTSQPQTSERIAVLNSLRDGTPIELEFKLERGQLPRLNAPAGEPPPVGITAISPMRTSRPRRQRRQPHLGQTAVLVTARLTAQRLRSLGGALHAVARGAAGRVGLGAATVASLAARGAAGGVAVAGGAAREAARLSVAAACLPLRATMAAARAGAAAGAAAAAQPARLGRLLVRLPGAPPLRALAGGARRGLRLVSRLRLRRPAGTAAAGTARTAAAAAAAAPTYAVHAVSELPLAPSGPEALLLRARTLAPAAARRSTAAAAPAAPPPSAPFEGSTAKPIPALLISGAAATAPMAATGVGGAGGSRSGPQSARPRAATAAAGFGRGRRLAAAGPLLRMPAAGLLLAARGASVAVRYGGVSLLCAFFPRSCRLPALAALLSGPHLPLPAALLGGAPLPNPLPPGPLRSALAPLGPLRRPFALFGAMRLLGPHLAPSLWRNLQYWQRAVPIFTRYLLTSRRASRLRSRGQHEAAEELWQRRHEAGAGAIFDMLADLKGFYLKLGQILASKTDMLPGPYTESLSRLCDRLPPTPYRVVRRTIRDELGEWPETLFRELDPFPLASATIAQVHRGRLPDGRVVVVKVQHPSARAAMAGDLANLRALSRLLGAAGLELGFDHRALVEEYSTQVPLEFDFVREARVSGSIRSSLAAASTAFPALRRVVVPACVGSHCGRRLLTMEYLDGVPLLDIAGMDLTLRHDLMTSLILAYGVMILRDGLFHTDPHPGNVLAMRRRASGSVDGGGRTSGAATRSHTHFPPSPHHPATPGGAPAPGSDADDVRVALLDFGQAKELSSSSRARYAMLVAAMAVRDDELVLEVSRELGLRVENCSPHFAAAATYILFDTRMDFPEAHQGPMHPEAHETARVPALPQDLFMIMRVITLLRGLLSSLRVDVSSAQLWRPLALQALADLTPVYRSPSPRGGGGAAAAQQRLGLASGGSGGQSPDAAALLAADLAAVDPLDMTAAFFVPSLEAPAGAARPPSGQLLPLPPQQPPPPQQPRPPQPQQQASAQQLPQAPAVPSAAAGSAVSHDLVAQALALLESTRRLVPQGAAATPASGAAGPAALASAAALAASAGAPGSSAQGGSAHGGSAHGSTHGSHRSEGRKKGGSSKAATSSMLMPYNAGRAAAQASAAANAAASDSASLSPSGAVTPTAAASQRPSSLLAEIEPASPAATDAPPSSAAAPPEAAQLAIGGAGSGLALLMSEDDHIMWLARNQARSPAASEIYAAAAAPTAQHQLSPGSTQQQTQVLAMLEQQQQETHPQLPHQQPVWALPQAASQPQPQLAAASSAAASSAGDSVNGGGAAGKQDSSKSRSSVKAGLTRLGKKLVGL</sequence>
<dbReference type="InterPro" id="IPR011009">
    <property type="entry name" value="Kinase-like_dom_sf"/>
</dbReference>
<feature type="region of interest" description="Disordered" evidence="1">
    <location>
        <begin position="997"/>
        <end position="1044"/>
    </location>
</feature>
<feature type="region of interest" description="Disordered" evidence="1">
    <location>
        <begin position="1097"/>
        <end position="1136"/>
    </location>
</feature>
<accession>A0A150GVH4</accession>
<organism evidence="3 4">
    <name type="scientific">Gonium pectorale</name>
    <name type="common">Green alga</name>
    <dbReference type="NCBI Taxonomy" id="33097"/>
    <lineage>
        <taxon>Eukaryota</taxon>
        <taxon>Viridiplantae</taxon>
        <taxon>Chlorophyta</taxon>
        <taxon>core chlorophytes</taxon>
        <taxon>Chlorophyceae</taxon>
        <taxon>CS clade</taxon>
        <taxon>Chlamydomonadales</taxon>
        <taxon>Volvocaceae</taxon>
        <taxon>Gonium</taxon>
    </lineage>
</organism>
<feature type="compositionally biased region" description="Pro residues" evidence="1">
    <location>
        <begin position="1008"/>
        <end position="1025"/>
    </location>
</feature>
<dbReference type="InterPro" id="IPR004147">
    <property type="entry name" value="ABC1_dom"/>
</dbReference>
<name>A0A150GVH4_GONPE</name>
<dbReference type="Proteomes" id="UP000075714">
    <property type="component" value="Unassembled WGS sequence"/>
</dbReference>
<proteinExistence type="predicted"/>
<feature type="region of interest" description="Disordered" evidence="1">
    <location>
        <begin position="1164"/>
        <end position="1184"/>
    </location>
</feature>
<dbReference type="CDD" id="cd05121">
    <property type="entry name" value="ABC1_ADCK3-like"/>
    <property type="match status" value="1"/>
</dbReference>